<proteinExistence type="predicted"/>
<name>A0A432Y6T9_9GAMM</name>
<keyword evidence="3" id="KW-1185">Reference proteome</keyword>
<comment type="caution">
    <text evidence="2">The sequence shown here is derived from an EMBL/GenBank/DDBJ whole genome shotgun (WGS) entry which is preliminary data.</text>
</comment>
<evidence type="ECO:0008006" key="4">
    <source>
        <dbReference type="Google" id="ProtNLM"/>
    </source>
</evidence>
<dbReference type="OrthoDB" id="7629852at2"/>
<feature type="signal peptide" evidence="1">
    <location>
        <begin position="1"/>
        <end position="22"/>
    </location>
</feature>
<organism evidence="2 3">
    <name type="scientific">Pseudidiomarina homiensis</name>
    <dbReference type="NCBI Taxonomy" id="364198"/>
    <lineage>
        <taxon>Bacteria</taxon>
        <taxon>Pseudomonadati</taxon>
        <taxon>Pseudomonadota</taxon>
        <taxon>Gammaproteobacteria</taxon>
        <taxon>Alteromonadales</taxon>
        <taxon>Idiomarinaceae</taxon>
        <taxon>Pseudidiomarina</taxon>
    </lineage>
</organism>
<evidence type="ECO:0000313" key="3">
    <source>
        <dbReference type="Proteomes" id="UP000287649"/>
    </source>
</evidence>
<dbReference type="Proteomes" id="UP000287649">
    <property type="component" value="Unassembled WGS sequence"/>
</dbReference>
<sequence>MLKTLFAVLIFTCAFASASVVAASDEPYFAGQQPSLAELQQAQTKAATEDKLLMLVLGADWCHDSQALMAHFSEAEFKRQLQQRFVVQPYDVGYVDRGFNVAQAYGQPTYYGTPTVMIIDPETGQVLNKADWQHWTNAASRSGDEFDAYFLERSFTAPAPNNAWQQRVQAFEAQQALRVRAGFQTVSPLMQAYMASDRKTSRAEFMALWSELADFRNKVFDATVKLSQQTEATELPQFAPQSWEESAQ</sequence>
<feature type="chain" id="PRO_5019052187" description="Thioredoxin family protein" evidence="1">
    <location>
        <begin position="23"/>
        <end position="248"/>
    </location>
</feature>
<protein>
    <recommendedName>
        <fullName evidence="4">Thioredoxin family protein</fullName>
    </recommendedName>
</protein>
<keyword evidence="1" id="KW-0732">Signal</keyword>
<accession>A0A432Y6T9</accession>
<dbReference type="InterPro" id="IPR036249">
    <property type="entry name" value="Thioredoxin-like_sf"/>
</dbReference>
<dbReference type="RefSeq" id="WP_126772127.1">
    <property type="nucleotide sequence ID" value="NZ_JANQBU010000001.1"/>
</dbReference>
<gene>
    <name evidence="2" type="ORF">CWI70_08120</name>
</gene>
<reference evidence="3" key="1">
    <citation type="journal article" date="2018" name="Front. Microbiol.">
        <title>Genome-Based Analysis Reveals the Taxonomy and Diversity of the Family Idiomarinaceae.</title>
        <authorList>
            <person name="Liu Y."/>
            <person name="Lai Q."/>
            <person name="Shao Z."/>
        </authorList>
    </citation>
    <scope>NUCLEOTIDE SEQUENCE [LARGE SCALE GENOMIC DNA]</scope>
    <source>
        <strain evidence="3">PO-M2</strain>
    </source>
</reference>
<dbReference type="SUPFAM" id="SSF52833">
    <property type="entry name" value="Thioredoxin-like"/>
    <property type="match status" value="1"/>
</dbReference>
<dbReference type="EMBL" id="PIPX01000001">
    <property type="protein sequence ID" value="RUO56684.1"/>
    <property type="molecule type" value="Genomic_DNA"/>
</dbReference>
<dbReference type="Gene3D" id="3.40.30.10">
    <property type="entry name" value="Glutaredoxin"/>
    <property type="match status" value="1"/>
</dbReference>
<evidence type="ECO:0000256" key="1">
    <source>
        <dbReference type="SAM" id="SignalP"/>
    </source>
</evidence>
<dbReference type="AlphaFoldDB" id="A0A432Y6T9"/>
<dbReference type="Pfam" id="PF13899">
    <property type="entry name" value="Thioredoxin_7"/>
    <property type="match status" value="1"/>
</dbReference>
<evidence type="ECO:0000313" key="2">
    <source>
        <dbReference type="EMBL" id="RUO56684.1"/>
    </source>
</evidence>